<dbReference type="EMBL" id="GBRH01221312">
    <property type="protein sequence ID" value="JAD76583.1"/>
    <property type="molecule type" value="Transcribed_RNA"/>
</dbReference>
<organism evidence="2">
    <name type="scientific">Arundo donax</name>
    <name type="common">Giant reed</name>
    <name type="synonym">Donax arundinaceus</name>
    <dbReference type="NCBI Taxonomy" id="35708"/>
    <lineage>
        <taxon>Eukaryota</taxon>
        <taxon>Viridiplantae</taxon>
        <taxon>Streptophyta</taxon>
        <taxon>Embryophyta</taxon>
        <taxon>Tracheophyta</taxon>
        <taxon>Spermatophyta</taxon>
        <taxon>Magnoliopsida</taxon>
        <taxon>Liliopsida</taxon>
        <taxon>Poales</taxon>
        <taxon>Poaceae</taxon>
        <taxon>PACMAD clade</taxon>
        <taxon>Arundinoideae</taxon>
        <taxon>Arundineae</taxon>
        <taxon>Arundo</taxon>
    </lineage>
</organism>
<protein>
    <submittedName>
        <fullName evidence="2">Uncharacterized protein</fullName>
    </submittedName>
</protein>
<reference evidence="2" key="2">
    <citation type="journal article" date="2015" name="Data Brief">
        <title>Shoot transcriptome of the giant reed, Arundo donax.</title>
        <authorList>
            <person name="Barrero R.A."/>
            <person name="Guerrero F.D."/>
            <person name="Moolhuijzen P."/>
            <person name="Goolsby J.A."/>
            <person name="Tidwell J."/>
            <person name="Bellgard S.E."/>
            <person name="Bellgard M.I."/>
        </authorList>
    </citation>
    <scope>NUCLEOTIDE SEQUENCE</scope>
    <source>
        <tissue evidence="2">Shoot tissue taken approximately 20 cm above the soil surface</tissue>
    </source>
</reference>
<evidence type="ECO:0000313" key="2">
    <source>
        <dbReference type="EMBL" id="JAD76583.1"/>
    </source>
</evidence>
<feature type="region of interest" description="Disordered" evidence="1">
    <location>
        <begin position="1"/>
        <end position="30"/>
    </location>
</feature>
<evidence type="ECO:0000256" key="1">
    <source>
        <dbReference type="SAM" id="MobiDB-lite"/>
    </source>
</evidence>
<reference evidence="2" key="1">
    <citation type="submission" date="2014-09" db="EMBL/GenBank/DDBJ databases">
        <authorList>
            <person name="Magalhaes I.L.F."/>
            <person name="Oliveira U."/>
            <person name="Santos F.R."/>
            <person name="Vidigal T.H.D.A."/>
            <person name="Brescovit A.D."/>
            <person name="Santos A.J."/>
        </authorList>
    </citation>
    <scope>NUCLEOTIDE SEQUENCE</scope>
    <source>
        <tissue evidence="2">Shoot tissue taken approximately 20 cm above the soil surface</tissue>
    </source>
</reference>
<dbReference type="AlphaFoldDB" id="A0A0A9CQ80"/>
<name>A0A0A9CQ80_ARUDO</name>
<accession>A0A0A9CQ80</accession>
<proteinExistence type="predicted"/>
<sequence length="53" mass="6137">MTPVRDSIQNNHYTRPAASKKRRRPTDIVRLSVKITESSVSRIEEQSTKSSYM</sequence>